<evidence type="ECO:0000313" key="3">
    <source>
        <dbReference type="EMBL" id="OMO95428.1"/>
    </source>
</evidence>
<dbReference type="SMART" id="SM00054">
    <property type="entry name" value="EFh"/>
    <property type="match status" value="2"/>
</dbReference>
<name>A0A1R3JKU4_9ROSI</name>
<dbReference type="InterPro" id="IPR018247">
    <property type="entry name" value="EF_Hand_1_Ca_BS"/>
</dbReference>
<keyword evidence="1" id="KW-0106">Calcium</keyword>
<sequence>MNEIRETARAYHANLSQDEKTEATKIFKSMDSDGDGKINLTEFRAWVTKEETGRHDYESLFKMLDKDEDGNLEFEDVLALFYLHNTRRFLFCEGCKAFIKGVYFTCVECFNDVACDSYILCCSCYRNSFFLHHDDHKTFADNYHLLSIWKMVKGISKWGIS</sequence>
<dbReference type="PROSITE" id="PS50222">
    <property type="entry name" value="EF_HAND_2"/>
    <property type="match status" value="2"/>
</dbReference>
<gene>
    <name evidence="3" type="ORF">COLO4_15900</name>
</gene>
<dbReference type="InterPro" id="IPR011992">
    <property type="entry name" value="EF-hand-dom_pair"/>
</dbReference>
<dbReference type="InterPro" id="IPR002048">
    <property type="entry name" value="EF_hand_dom"/>
</dbReference>
<accession>A0A1R3JKU4</accession>
<comment type="caution">
    <text evidence="3">The sequence shown here is derived from an EMBL/GenBank/DDBJ whole genome shotgun (WGS) entry which is preliminary data.</text>
</comment>
<feature type="domain" description="EF-hand" evidence="2">
    <location>
        <begin position="56"/>
        <end position="87"/>
    </location>
</feature>
<dbReference type="Proteomes" id="UP000187203">
    <property type="component" value="Unassembled WGS sequence"/>
</dbReference>
<dbReference type="Gene3D" id="1.10.238.10">
    <property type="entry name" value="EF-hand"/>
    <property type="match status" value="1"/>
</dbReference>
<proteinExistence type="predicted"/>
<dbReference type="GO" id="GO:0005509">
    <property type="term" value="F:calcium ion binding"/>
    <property type="evidence" value="ECO:0007669"/>
    <property type="project" value="InterPro"/>
</dbReference>
<organism evidence="3 4">
    <name type="scientific">Corchorus olitorius</name>
    <dbReference type="NCBI Taxonomy" id="93759"/>
    <lineage>
        <taxon>Eukaryota</taxon>
        <taxon>Viridiplantae</taxon>
        <taxon>Streptophyta</taxon>
        <taxon>Embryophyta</taxon>
        <taxon>Tracheophyta</taxon>
        <taxon>Spermatophyta</taxon>
        <taxon>Magnoliopsida</taxon>
        <taxon>eudicotyledons</taxon>
        <taxon>Gunneridae</taxon>
        <taxon>Pentapetalae</taxon>
        <taxon>rosids</taxon>
        <taxon>malvids</taxon>
        <taxon>Malvales</taxon>
        <taxon>Malvaceae</taxon>
        <taxon>Grewioideae</taxon>
        <taxon>Apeibeae</taxon>
        <taxon>Corchorus</taxon>
    </lineage>
</organism>
<dbReference type="PROSITE" id="PS00018">
    <property type="entry name" value="EF_HAND_1"/>
    <property type="match status" value="2"/>
</dbReference>
<dbReference type="CDD" id="cd00051">
    <property type="entry name" value="EFh"/>
    <property type="match status" value="1"/>
</dbReference>
<dbReference type="SUPFAM" id="SSF47473">
    <property type="entry name" value="EF-hand"/>
    <property type="match status" value="1"/>
</dbReference>
<keyword evidence="4" id="KW-1185">Reference proteome</keyword>
<reference evidence="4" key="1">
    <citation type="submission" date="2013-09" db="EMBL/GenBank/DDBJ databases">
        <title>Corchorus olitorius genome sequencing.</title>
        <authorList>
            <person name="Alam M."/>
            <person name="Haque M.S."/>
            <person name="Islam M.S."/>
            <person name="Emdad E.M."/>
            <person name="Islam M.M."/>
            <person name="Ahmed B."/>
            <person name="Halim A."/>
            <person name="Hossen Q.M.M."/>
            <person name="Hossain M.Z."/>
            <person name="Ahmed R."/>
            <person name="Khan M.M."/>
            <person name="Islam R."/>
            <person name="Rashid M.M."/>
            <person name="Khan S.A."/>
            <person name="Rahman M.S."/>
            <person name="Alam M."/>
            <person name="Yahiya A.S."/>
            <person name="Khan M.S."/>
            <person name="Azam M.S."/>
            <person name="Haque T."/>
            <person name="Lashkar M.Z.H."/>
            <person name="Akhand A.I."/>
            <person name="Morshed G."/>
            <person name="Roy S."/>
            <person name="Uddin K.S."/>
            <person name="Rabeya T."/>
            <person name="Hossain A.S."/>
            <person name="Chowdhury A."/>
            <person name="Snigdha A.R."/>
            <person name="Mortoza M.S."/>
            <person name="Matin S.A."/>
            <person name="Hoque S.M.E."/>
            <person name="Islam M.K."/>
            <person name="Roy D.K."/>
            <person name="Haider R."/>
            <person name="Moosa M.M."/>
            <person name="Elias S.M."/>
            <person name="Hasan A.M."/>
            <person name="Jahan S."/>
            <person name="Shafiuddin M."/>
            <person name="Mahmood N."/>
            <person name="Shommy N.S."/>
        </authorList>
    </citation>
    <scope>NUCLEOTIDE SEQUENCE [LARGE SCALE GENOMIC DNA]</scope>
    <source>
        <strain evidence="4">cv. O-4</strain>
    </source>
</reference>
<feature type="domain" description="EF-hand" evidence="2">
    <location>
        <begin position="18"/>
        <end position="53"/>
    </location>
</feature>
<dbReference type="AlphaFoldDB" id="A0A1R3JKU4"/>
<protein>
    <submittedName>
        <fullName evidence="3">Calcium-binding EF-hand</fullName>
    </submittedName>
</protein>
<dbReference type="EMBL" id="AWUE01015838">
    <property type="protein sequence ID" value="OMO95428.1"/>
    <property type="molecule type" value="Genomic_DNA"/>
</dbReference>
<evidence type="ECO:0000313" key="4">
    <source>
        <dbReference type="Proteomes" id="UP000187203"/>
    </source>
</evidence>
<evidence type="ECO:0000256" key="1">
    <source>
        <dbReference type="ARBA" id="ARBA00022837"/>
    </source>
</evidence>
<dbReference type="Pfam" id="PF13499">
    <property type="entry name" value="EF-hand_7"/>
    <property type="match status" value="1"/>
</dbReference>
<dbReference type="OrthoDB" id="8785703at2759"/>
<evidence type="ECO:0000259" key="2">
    <source>
        <dbReference type="PROSITE" id="PS50222"/>
    </source>
</evidence>